<organism evidence="2 3">
    <name type="scientific">Peptoniphilus olsenii</name>
    <dbReference type="NCBI Taxonomy" id="411570"/>
    <lineage>
        <taxon>Bacteria</taxon>
        <taxon>Bacillati</taxon>
        <taxon>Bacillota</taxon>
        <taxon>Tissierellia</taxon>
        <taxon>Tissierellales</taxon>
        <taxon>Peptoniphilaceae</taxon>
        <taxon>Peptoniphilus</taxon>
    </lineage>
</organism>
<evidence type="ECO:0000313" key="2">
    <source>
        <dbReference type="EMBL" id="MET3617610.1"/>
    </source>
</evidence>
<dbReference type="Proteomes" id="UP001549162">
    <property type="component" value="Unassembled WGS sequence"/>
</dbReference>
<keyword evidence="3" id="KW-1185">Reference proteome</keyword>
<comment type="caution">
    <text evidence="2">The sequence shown here is derived from an EMBL/GenBank/DDBJ whole genome shotgun (WGS) entry which is preliminary data.</text>
</comment>
<keyword evidence="1" id="KW-1133">Transmembrane helix</keyword>
<dbReference type="RefSeq" id="WP_354368228.1">
    <property type="nucleotide sequence ID" value="NZ_JBEPMA010000006.1"/>
</dbReference>
<feature type="transmembrane region" description="Helical" evidence="1">
    <location>
        <begin position="111"/>
        <end position="134"/>
    </location>
</feature>
<feature type="transmembrane region" description="Helical" evidence="1">
    <location>
        <begin position="193"/>
        <end position="210"/>
    </location>
</feature>
<gene>
    <name evidence="2" type="ORF">ABID14_001244</name>
</gene>
<evidence type="ECO:0000313" key="3">
    <source>
        <dbReference type="Proteomes" id="UP001549162"/>
    </source>
</evidence>
<sequence length="293" mass="34890">MNLIEHELVDRYIYYYLRYIPYDRQDEAKENMIKMLEEKLPNGYTDSDIASALNKLGNPYQFASSYTNTGHFLISGKNYEIFIEFLKMLALSSLIGLVLFFFNYFNRLAHASFFTVLKTLAISIFILSILPSWVSEKIKTNRVLKSLTSEWDISRLYDSKKLKIEAIKIIFMIINYSMFFMLQIYIITSKIDITTATYTFIMILFFLNVLKDNLKISENNLYSRVMYVEYFVDIFTILSFSILTKFYIPDIFIIKTIMFTNFVNLLIYSYRIIKDKRNSNKRSNRARKRDRKN</sequence>
<keyword evidence="1" id="KW-0472">Membrane</keyword>
<evidence type="ECO:0000256" key="1">
    <source>
        <dbReference type="SAM" id="Phobius"/>
    </source>
</evidence>
<feature type="transmembrane region" description="Helical" evidence="1">
    <location>
        <begin position="230"/>
        <end position="248"/>
    </location>
</feature>
<proteinExistence type="predicted"/>
<name>A0ABV2J9Z8_9FIRM</name>
<protein>
    <submittedName>
        <fullName evidence="2">Uncharacterized protein</fullName>
    </submittedName>
</protein>
<feature type="transmembrane region" description="Helical" evidence="1">
    <location>
        <begin position="169"/>
        <end position="187"/>
    </location>
</feature>
<feature type="transmembrane region" description="Helical" evidence="1">
    <location>
        <begin position="254"/>
        <end position="273"/>
    </location>
</feature>
<reference evidence="2 3" key="1">
    <citation type="submission" date="2024-06" db="EMBL/GenBank/DDBJ databases">
        <title>Genomic Encyclopedia of Type Strains, Phase IV (KMG-IV): sequencing the most valuable type-strain genomes for metagenomic binning, comparative biology and taxonomic classification.</title>
        <authorList>
            <person name="Goeker M."/>
        </authorList>
    </citation>
    <scope>NUCLEOTIDE SEQUENCE [LARGE SCALE GENOMIC DNA]</scope>
    <source>
        <strain evidence="2 3">DSM 21460</strain>
    </source>
</reference>
<dbReference type="EMBL" id="JBEPMA010000006">
    <property type="protein sequence ID" value="MET3617610.1"/>
    <property type="molecule type" value="Genomic_DNA"/>
</dbReference>
<keyword evidence="1" id="KW-0812">Transmembrane</keyword>
<feature type="transmembrane region" description="Helical" evidence="1">
    <location>
        <begin position="85"/>
        <end position="105"/>
    </location>
</feature>
<accession>A0ABV2J9Z8</accession>